<proteinExistence type="predicted"/>
<reference evidence="1 2" key="1">
    <citation type="journal article" date="2020" name="Antonie Van Leeuwenhoek">
        <title>Rhodopirellula heiligendammensis sp. nov., Rhodopirellula pilleata sp. nov., and Rhodopirellula solitaria sp. nov. isolated from natural or artificial marine surfaces in Northern Germany and California, USA, and emended description of the genus Rhodopirellula.</title>
        <authorList>
            <person name="Kallscheuer N."/>
            <person name="Wiegand S."/>
            <person name="Jogler M."/>
            <person name="Boedeker C."/>
            <person name="Peeters S.H."/>
            <person name="Rast P."/>
            <person name="Heuer A."/>
            <person name="Jetten M.S.M."/>
            <person name="Rohde M."/>
            <person name="Jogler C."/>
        </authorList>
    </citation>
    <scope>NUCLEOTIDE SEQUENCE [LARGE SCALE GENOMIC DNA]</scope>
    <source>
        <strain evidence="1 2">Poly21</strain>
    </source>
</reference>
<name>A0A5C6C811_9BACT</name>
<dbReference type="RefSeq" id="WP_146406349.1">
    <property type="nucleotide sequence ID" value="NZ_SJPU01000001.1"/>
</dbReference>
<comment type="caution">
    <text evidence="1">The sequence shown here is derived from an EMBL/GenBank/DDBJ whole genome shotgun (WGS) entry which is preliminary data.</text>
</comment>
<evidence type="ECO:0000313" key="2">
    <source>
        <dbReference type="Proteomes" id="UP000319908"/>
    </source>
</evidence>
<protein>
    <submittedName>
        <fullName evidence="1">Uncharacterized protein</fullName>
    </submittedName>
</protein>
<dbReference type="EMBL" id="SJPU01000001">
    <property type="protein sequence ID" value="TWU19566.1"/>
    <property type="molecule type" value="Genomic_DNA"/>
</dbReference>
<organism evidence="1 2">
    <name type="scientific">Allorhodopirellula heiligendammensis</name>
    <dbReference type="NCBI Taxonomy" id="2714739"/>
    <lineage>
        <taxon>Bacteria</taxon>
        <taxon>Pseudomonadati</taxon>
        <taxon>Planctomycetota</taxon>
        <taxon>Planctomycetia</taxon>
        <taxon>Pirellulales</taxon>
        <taxon>Pirellulaceae</taxon>
        <taxon>Allorhodopirellula</taxon>
    </lineage>
</organism>
<accession>A0A5C6C811</accession>
<dbReference type="OrthoDB" id="292569at2"/>
<gene>
    <name evidence="1" type="ORF">Poly21_17400</name>
</gene>
<dbReference type="Proteomes" id="UP000319908">
    <property type="component" value="Unassembled WGS sequence"/>
</dbReference>
<sequence length="114" mass="12658">MGSARIRFAFRLAISLGIPDPIAWIDTVDPYVLDCWLAYDSREPIPYPWLQSATIAAEAYRTTSFISAGNGAVLDSRAVRDFMPRTSAAKQQQSGEMTPEQMTAWAASMVNLRK</sequence>
<evidence type="ECO:0000313" key="1">
    <source>
        <dbReference type="EMBL" id="TWU19566.1"/>
    </source>
</evidence>
<keyword evidence="2" id="KW-1185">Reference proteome</keyword>
<dbReference type="AlphaFoldDB" id="A0A5C6C811"/>